<dbReference type="Gene3D" id="1.10.260.40">
    <property type="entry name" value="lambda repressor-like DNA-binding domains"/>
    <property type="match status" value="1"/>
</dbReference>
<dbReference type="CDD" id="cd00093">
    <property type="entry name" value="HTH_XRE"/>
    <property type="match status" value="1"/>
</dbReference>
<sequence>MFSYKKYAKLRDERKVTDYEVSKRTKVQTSTLSNWKAGRYTPKSNKIKAIADYFGVSIEYFLE</sequence>
<dbReference type="SUPFAM" id="SSF47413">
    <property type="entry name" value="lambda repressor-like DNA-binding domains"/>
    <property type="match status" value="1"/>
</dbReference>
<dbReference type="PROSITE" id="PS50943">
    <property type="entry name" value="HTH_CROC1"/>
    <property type="match status" value="1"/>
</dbReference>
<evidence type="ECO:0000313" key="2">
    <source>
        <dbReference type="EMBL" id="DAE09210.1"/>
    </source>
</evidence>
<organism evidence="2">
    <name type="scientific">Siphoviridae sp. ctkJH11</name>
    <dbReference type="NCBI Taxonomy" id="2825641"/>
    <lineage>
        <taxon>Viruses</taxon>
        <taxon>Duplodnaviria</taxon>
        <taxon>Heunggongvirae</taxon>
        <taxon>Uroviricota</taxon>
        <taxon>Caudoviricetes</taxon>
    </lineage>
</organism>
<name>A0A8S5PQR7_9CAUD</name>
<proteinExistence type="predicted"/>
<dbReference type="InterPro" id="IPR001387">
    <property type="entry name" value="Cro/C1-type_HTH"/>
</dbReference>
<dbReference type="Pfam" id="PF12844">
    <property type="entry name" value="HTH_19"/>
    <property type="match status" value="1"/>
</dbReference>
<dbReference type="GO" id="GO:0003677">
    <property type="term" value="F:DNA binding"/>
    <property type="evidence" value="ECO:0007669"/>
    <property type="project" value="InterPro"/>
</dbReference>
<dbReference type="InterPro" id="IPR010982">
    <property type="entry name" value="Lambda_DNA-bd_dom_sf"/>
</dbReference>
<dbReference type="EMBL" id="BK015484">
    <property type="protein sequence ID" value="DAE09210.1"/>
    <property type="molecule type" value="Genomic_DNA"/>
</dbReference>
<reference evidence="2" key="1">
    <citation type="journal article" date="2021" name="Proc. Natl. Acad. Sci. U.S.A.">
        <title>A Catalog of Tens of Thousands of Viruses from Human Metagenomes Reveals Hidden Associations with Chronic Diseases.</title>
        <authorList>
            <person name="Tisza M.J."/>
            <person name="Buck C.B."/>
        </authorList>
    </citation>
    <scope>NUCLEOTIDE SEQUENCE</scope>
    <source>
        <strain evidence="2">CtkJH11</strain>
    </source>
</reference>
<protein>
    <submittedName>
        <fullName evidence="2">Repressor protein CI</fullName>
    </submittedName>
</protein>
<evidence type="ECO:0000259" key="1">
    <source>
        <dbReference type="PROSITE" id="PS50943"/>
    </source>
</evidence>
<feature type="domain" description="HTH cro/C1-type" evidence="1">
    <location>
        <begin position="9"/>
        <end position="61"/>
    </location>
</feature>
<accession>A0A8S5PQR7</accession>
<dbReference type="SMART" id="SM00530">
    <property type="entry name" value="HTH_XRE"/>
    <property type="match status" value="1"/>
</dbReference>